<keyword evidence="2" id="KW-1185">Reference proteome</keyword>
<dbReference type="Proteomes" id="UP000044377">
    <property type="component" value="Unassembled WGS sequence"/>
</dbReference>
<keyword evidence="1" id="KW-0328">Glycosyltransferase</keyword>
<accession>A0A0G4JQE4</accession>
<name>A0A0G4JQE4_9GAMM</name>
<dbReference type="OrthoDB" id="9766909at2"/>
<gene>
    <name evidence="1" type="ORF">BN1221_00542c</name>
</gene>
<dbReference type="RefSeq" id="WP_048636007.1">
    <property type="nucleotide sequence ID" value="NZ_CGIG01000001.1"/>
</dbReference>
<dbReference type="GO" id="GO:0016757">
    <property type="term" value="F:glycosyltransferase activity"/>
    <property type="evidence" value="ECO:0007669"/>
    <property type="project" value="UniProtKB-KW"/>
</dbReference>
<keyword evidence="1" id="KW-0808">Transferase</keyword>
<protein>
    <submittedName>
        <fullName evidence="1">Multimodular transpeptidase-transglycosylase</fullName>
        <ecNumber evidence="1">2.4.1.129</ecNumber>
    </submittedName>
</protein>
<dbReference type="EMBL" id="CGIG01000001">
    <property type="protein sequence ID" value="CPR14135.1"/>
    <property type="molecule type" value="Genomic_DNA"/>
</dbReference>
<proteinExistence type="predicted"/>
<organism evidence="1 2">
    <name type="scientific">Brenneria goodwinii</name>
    <dbReference type="NCBI Taxonomy" id="1109412"/>
    <lineage>
        <taxon>Bacteria</taxon>
        <taxon>Pseudomonadati</taxon>
        <taxon>Pseudomonadota</taxon>
        <taxon>Gammaproteobacteria</taxon>
        <taxon>Enterobacterales</taxon>
        <taxon>Pectobacteriaceae</taxon>
        <taxon>Brenneria</taxon>
    </lineage>
</organism>
<sequence length="72" mass="8329">MDLLKFLLRLPFTLIKGLFRALGLVLGLFGRVIKPIVGHIDWRPIDNGQYRIRAVDDRGRADSRLIRIEMVN</sequence>
<evidence type="ECO:0000313" key="2">
    <source>
        <dbReference type="Proteomes" id="UP000044377"/>
    </source>
</evidence>
<dbReference type="EC" id="2.4.1.129" evidence="1"/>
<dbReference type="AlphaFoldDB" id="A0A0G4JQE4"/>
<evidence type="ECO:0000313" key="1">
    <source>
        <dbReference type="EMBL" id="CPR14135.1"/>
    </source>
</evidence>
<reference evidence="2" key="1">
    <citation type="submission" date="2015-01" db="EMBL/GenBank/DDBJ databases">
        <authorList>
            <person name="Paterson Steve"/>
        </authorList>
    </citation>
    <scope>NUCLEOTIDE SEQUENCE [LARGE SCALE GENOMIC DNA]</scope>
    <source>
        <strain evidence="2">OBR1</strain>
    </source>
</reference>